<evidence type="ECO:0000256" key="10">
    <source>
        <dbReference type="ARBA" id="ARBA00023049"/>
    </source>
</evidence>
<comment type="caution">
    <text evidence="13">The sequence shown here is derived from an EMBL/GenBank/DDBJ whole genome shotgun (WGS) entry which is preliminary data.</text>
</comment>
<evidence type="ECO:0000256" key="5">
    <source>
        <dbReference type="ARBA" id="ARBA00022692"/>
    </source>
</evidence>
<accession>A0A2W5GEC2</accession>
<comment type="cofactor">
    <cofactor evidence="2">
        <name>Co(2+)</name>
        <dbReference type="ChEBI" id="CHEBI:48828"/>
    </cofactor>
</comment>
<keyword evidence="8" id="KW-0378">Hydrolase</keyword>
<dbReference type="GO" id="GO:0030178">
    <property type="term" value="P:negative regulation of Wnt signaling pathway"/>
    <property type="evidence" value="ECO:0007669"/>
    <property type="project" value="InterPro"/>
</dbReference>
<dbReference type="Pfam" id="PF01963">
    <property type="entry name" value="TraB_PrgY_gumN"/>
    <property type="match status" value="1"/>
</dbReference>
<protein>
    <recommendedName>
        <fullName evidence="15">TraB/GumN family protein</fullName>
    </recommendedName>
</protein>
<organism evidence="13 14">
    <name type="scientific">Pseudopedobacter saltans</name>
    <dbReference type="NCBI Taxonomy" id="151895"/>
    <lineage>
        <taxon>Bacteria</taxon>
        <taxon>Pseudomonadati</taxon>
        <taxon>Bacteroidota</taxon>
        <taxon>Sphingobacteriia</taxon>
        <taxon>Sphingobacteriales</taxon>
        <taxon>Sphingobacteriaceae</taxon>
        <taxon>Pseudopedobacter</taxon>
    </lineage>
</organism>
<comment type="cofactor">
    <cofactor evidence="1">
        <name>Mn(2+)</name>
        <dbReference type="ChEBI" id="CHEBI:29035"/>
    </cofactor>
</comment>
<keyword evidence="10" id="KW-0482">Metalloprotease</keyword>
<dbReference type="GO" id="GO:0004222">
    <property type="term" value="F:metalloendopeptidase activity"/>
    <property type="evidence" value="ECO:0007669"/>
    <property type="project" value="TreeGrafter"/>
</dbReference>
<dbReference type="GO" id="GO:0016020">
    <property type="term" value="C:membrane"/>
    <property type="evidence" value="ECO:0007669"/>
    <property type="project" value="UniProtKB-SubCell"/>
</dbReference>
<dbReference type="PANTHER" id="PTHR31120">
    <property type="entry name" value="METALLOPROTEASE TIKI"/>
    <property type="match status" value="1"/>
</dbReference>
<dbReference type="InterPro" id="IPR002816">
    <property type="entry name" value="TraB/PrgY/GumN_fam"/>
</dbReference>
<evidence type="ECO:0000313" key="13">
    <source>
        <dbReference type="EMBL" id="PZP43986.1"/>
    </source>
</evidence>
<evidence type="ECO:0000256" key="12">
    <source>
        <dbReference type="ARBA" id="ARBA00023180"/>
    </source>
</evidence>
<gene>
    <name evidence="13" type="ORF">DI598_15025</name>
</gene>
<keyword evidence="4" id="KW-0645">Protease</keyword>
<evidence type="ECO:0000256" key="1">
    <source>
        <dbReference type="ARBA" id="ARBA00001936"/>
    </source>
</evidence>
<evidence type="ECO:0000256" key="4">
    <source>
        <dbReference type="ARBA" id="ARBA00022670"/>
    </source>
</evidence>
<dbReference type="InterPro" id="IPR040230">
    <property type="entry name" value="TIKI1/2-like"/>
</dbReference>
<keyword evidence="7" id="KW-0732">Signal</keyword>
<keyword evidence="5" id="KW-0812">Transmembrane</keyword>
<evidence type="ECO:0000256" key="3">
    <source>
        <dbReference type="ARBA" id="ARBA00004479"/>
    </source>
</evidence>
<keyword evidence="9" id="KW-1133">Transmembrane helix</keyword>
<evidence type="ECO:0000256" key="6">
    <source>
        <dbReference type="ARBA" id="ARBA00022723"/>
    </source>
</evidence>
<proteinExistence type="predicted"/>
<evidence type="ECO:0000256" key="9">
    <source>
        <dbReference type="ARBA" id="ARBA00022989"/>
    </source>
</evidence>
<reference evidence="13 14" key="1">
    <citation type="submission" date="2017-11" db="EMBL/GenBank/DDBJ databases">
        <title>Infants hospitalized years apart are colonized by the same room-sourced microbial strains.</title>
        <authorList>
            <person name="Brooks B."/>
            <person name="Olm M.R."/>
            <person name="Firek B.A."/>
            <person name="Baker R."/>
            <person name="Thomas B.C."/>
            <person name="Morowitz M.J."/>
            <person name="Banfield J.F."/>
        </authorList>
    </citation>
    <scope>NUCLEOTIDE SEQUENCE [LARGE SCALE GENOMIC DNA]</scope>
    <source>
        <strain evidence="13">S2_009_000_R2_76</strain>
    </source>
</reference>
<dbReference type="Proteomes" id="UP000249645">
    <property type="component" value="Unassembled WGS sequence"/>
</dbReference>
<evidence type="ECO:0000256" key="11">
    <source>
        <dbReference type="ARBA" id="ARBA00023136"/>
    </source>
</evidence>
<dbReference type="CDD" id="cd14789">
    <property type="entry name" value="Tiki"/>
    <property type="match status" value="1"/>
</dbReference>
<name>A0A2W5GEC2_9SPHI</name>
<comment type="subcellular location">
    <subcellularLocation>
        <location evidence="3">Membrane</location>
        <topology evidence="3">Single-pass type I membrane protein</topology>
    </subcellularLocation>
</comment>
<keyword evidence="12" id="KW-0325">Glycoprotein</keyword>
<evidence type="ECO:0000313" key="14">
    <source>
        <dbReference type="Proteomes" id="UP000249645"/>
    </source>
</evidence>
<dbReference type="PANTHER" id="PTHR31120:SF6">
    <property type="entry name" value="METALLOPROTEASE TIKI HOMOLOG"/>
    <property type="match status" value="1"/>
</dbReference>
<evidence type="ECO:0008006" key="15">
    <source>
        <dbReference type="Google" id="ProtNLM"/>
    </source>
</evidence>
<evidence type="ECO:0000256" key="8">
    <source>
        <dbReference type="ARBA" id="ARBA00022801"/>
    </source>
</evidence>
<dbReference type="AlphaFoldDB" id="A0A2W5GEC2"/>
<dbReference type="EMBL" id="QFOI01000338">
    <property type="protein sequence ID" value="PZP43986.1"/>
    <property type="molecule type" value="Genomic_DNA"/>
</dbReference>
<evidence type="ECO:0000256" key="7">
    <source>
        <dbReference type="ARBA" id="ARBA00022729"/>
    </source>
</evidence>
<sequence>MFNEEKNPLARLITLAVCILCFSFNAKSQIPAKKYPSLLWEITGNGLSKPSYLFGTMHVSSKLVFNLPDSFYYGIKQAQVVALENNPELWQEEMDKYNFSNLGDMGFGGMDNVSTNEYLNISDLQFKPFTKKLAWAVSSTPIVLNSLLYRSYGMTSNDFEEDTYLDMYIYQIGKKLQKKITGVEDFKKSMQMTTEASIDMMTEQNKKSRSYSMDEDFSFSKLSEAYRTGNLDWLDTINKVNSRSDAYDEKFLYLRNDIQANSIDCIIKSGTSLFVGVGAAHLPGQRGVIEQLRRKGYTLRPVSWGERSSTEKDRIDNIRIPVNFSMQTAPDNFYTVKTPGKLFASKNRATNIFGLQSQFADMGNGSYYVVTRVQTNAAIMGFSNKQVEQKLDSLLYENVPGKIISKVAVTNNGYRGIDVTNKTRRGDVQRFRIYITPFEVVMFKMSGVGDYITKGTEADIFFNSIALKPLKNNAWSNYTPTVGGFTISLPGEPVQFISKNNTIFGIADSSENVQYAIVRNDINNYGFVGEDTVDLNLLHESFRNSDFITKTVQSQKTFLNGYPIMDAQYQDKTNNTYQCRYIVQGPHYYALIAHYAKPSKKVEGFFNSFKLKPLVMGNEQTYSDSSLSFSVKTTYFPKDQLKDNDLLQTIMNKYKQMAVKLDDKEYDTSRQNIKIWEGVFESKSYHNDTTGENILVTYSTPARYYFDKDSISFKRTVYGDKKMEDSSWIVREKKIDSLPNNVYTRSTIYTSKNSSRTLLTKVFYKNGVTHTLMSESDTLGSHSSFVSHFFVSFAPIYEPDPVAFEPFQKKSKIFFQDYFSPDSVVHKRALRFLQTINLDKDDFSDIKKAIAQLSWKKDKKYMTKKALWLSKIGT</sequence>
<evidence type="ECO:0000256" key="2">
    <source>
        <dbReference type="ARBA" id="ARBA00001941"/>
    </source>
</evidence>
<feature type="non-terminal residue" evidence="13">
    <location>
        <position position="874"/>
    </location>
</feature>
<keyword evidence="6" id="KW-0479">Metal-binding</keyword>
<dbReference type="GO" id="GO:0006508">
    <property type="term" value="P:proteolysis"/>
    <property type="evidence" value="ECO:0007669"/>
    <property type="project" value="UniProtKB-KW"/>
</dbReference>
<keyword evidence="11" id="KW-0472">Membrane</keyword>
<dbReference type="GO" id="GO:0046872">
    <property type="term" value="F:metal ion binding"/>
    <property type="evidence" value="ECO:0007669"/>
    <property type="project" value="UniProtKB-KW"/>
</dbReference>